<dbReference type="InterPro" id="IPR049383">
    <property type="entry name" value="UbiD-like_N"/>
</dbReference>
<keyword evidence="4" id="KW-1185">Reference proteome</keyword>
<organism evidence="3 4">
    <name type="scientific">Candidatus Acidiferrum panamense</name>
    <dbReference type="NCBI Taxonomy" id="2741543"/>
    <lineage>
        <taxon>Bacteria</taxon>
        <taxon>Pseudomonadati</taxon>
        <taxon>Acidobacteriota</taxon>
        <taxon>Terriglobia</taxon>
        <taxon>Candidatus Acidiferrales</taxon>
        <taxon>Candidatus Acidiferrum</taxon>
    </lineage>
</organism>
<dbReference type="Proteomes" id="UP000567293">
    <property type="component" value="Unassembled WGS sequence"/>
</dbReference>
<dbReference type="InterPro" id="IPR002830">
    <property type="entry name" value="UbiD"/>
</dbReference>
<comment type="caution">
    <text evidence="3">The sequence shown here is derived from an EMBL/GenBank/DDBJ whole genome shotgun (WGS) entry which is preliminary data.</text>
</comment>
<evidence type="ECO:0000259" key="2">
    <source>
        <dbReference type="Pfam" id="PF20695"/>
    </source>
</evidence>
<dbReference type="GO" id="GO:0006744">
    <property type="term" value="P:ubiquinone biosynthetic process"/>
    <property type="evidence" value="ECO:0007669"/>
    <property type="project" value="TreeGrafter"/>
</dbReference>
<dbReference type="EMBL" id="JACDQQ010001880">
    <property type="protein sequence ID" value="MBA0087201.1"/>
    <property type="molecule type" value="Genomic_DNA"/>
</dbReference>
<dbReference type="InterPro" id="IPR048304">
    <property type="entry name" value="UbiD_Rift_dom"/>
</dbReference>
<dbReference type="GO" id="GO:0008694">
    <property type="term" value="F:4-hydroxy-3-polyprenylbenzoate decarboxylase activity"/>
    <property type="evidence" value="ECO:0007669"/>
    <property type="project" value="TreeGrafter"/>
</dbReference>
<feature type="domain" description="3-octaprenyl-4-hydroxybenzoate carboxy-lyase-like N-terminal" evidence="2">
    <location>
        <begin position="26"/>
        <end position="70"/>
    </location>
</feature>
<feature type="non-terminal residue" evidence="3">
    <location>
        <position position="204"/>
    </location>
</feature>
<proteinExistence type="predicted"/>
<gene>
    <name evidence="3" type="ORF">HRJ53_19630</name>
</gene>
<dbReference type="AlphaFoldDB" id="A0A7V8NTQ6"/>
<dbReference type="Pfam" id="PF01977">
    <property type="entry name" value="UbiD"/>
    <property type="match status" value="1"/>
</dbReference>
<accession>A0A7V8NTQ6</accession>
<dbReference type="PANTHER" id="PTHR30108">
    <property type="entry name" value="3-OCTAPRENYL-4-HYDROXYBENZOATE CARBOXY-LYASE-RELATED"/>
    <property type="match status" value="1"/>
</dbReference>
<evidence type="ECO:0000313" key="3">
    <source>
        <dbReference type="EMBL" id="MBA0087201.1"/>
    </source>
</evidence>
<evidence type="ECO:0000259" key="1">
    <source>
        <dbReference type="Pfam" id="PF01977"/>
    </source>
</evidence>
<dbReference type="SUPFAM" id="SSF50475">
    <property type="entry name" value="FMN-binding split barrel"/>
    <property type="match status" value="1"/>
</dbReference>
<name>A0A7V8NTQ6_9BACT</name>
<feature type="domain" description="3-octaprenyl-4-hydroxybenzoate carboxy-lyase-like Rift-related" evidence="1">
    <location>
        <begin position="104"/>
        <end position="204"/>
    </location>
</feature>
<evidence type="ECO:0000313" key="4">
    <source>
        <dbReference type="Proteomes" id="UP000567293"/>
    </source>
</evidence>
<sequence>MRRGADAVTADLVGSEGPVRSGSSGGLGPALLFEKPKGSQIPLLINGFGSVGRMCLAFEVSELDEIAERIQGFLKMETPQGLFDKIKMLPKLAELGSFFPKSARTGDCQEVVRKGRDVNLFDFPILKCWPQDGGRFITFPLVFTKNPETGKRNVGMYRMQVYDERTTGMHWQTQKHGAEHFRRAREKDPVGRIPVSVAIGTDPA</sequence>
<protein>
    <submittedName>
        <fullName evidence="3">UbiD family decarboxylase</fullName>
    </submittedName>
</protein>
<dbReference type="Pfam" id="PF20695">
    <property type="entry name" value="UbiD_N"/>
    <property type="match status" value="1"/>
</dbReference>
<dbReference type="GO" id="GO:0005829">
    <property type="term" value="C:cytosol"/>
    <property type="evidence" value="ECO:0007669"/>
    <property type="project" value="TreeGrafter"/>
</dbReference>
<reference evidence="3" key="1">
    <citation type="submission" date="2020-06" db="EMBL/GenBank/DDBJ databases">
        <title>Legume-microbial interactions unlock mineral nutrients during tropical forest succession.</title>
        <authorList>
            <person name="Epihov D.Z."/>
        </authorList>
    </citation>
    <scope>NUCLEOTIDE SEQUENCE [LARGE SCALE GENOMIC DNA]</scope>
    <source>
        <strain evidence="3">Pan2503</strain>
    </source>
</reference>
<dbReference type="PANTHER" id="PTHR30108:SF17">
    <property type="entry name" value="FERULIC ACID DECARBOXYLASE 1"/>
    <property type="match status" value="1"/>
</dbReference>